<name>A0AAE3VQJ7_9HYPH</name>
<dbReference type="InterPro" id="IPR036527">
    <property type="entry name" value="SCP2_sterol-bd_dom_sf"/>
</dbReference>
<evidence type="ECO:0000313" key="3">
    <source>
        <dbReference type="EMBL" id="MDQ0316355.1"/>
    </source>
</evidence>
<dbReference type="GO" id="GO:0050077">
    <property type="term" value="F:maleylpyruvate isomerase activity"/>
    <property type="evidence" value="ECO:0007669"/>
    <property type="project" value="UniProtKB-EC"/>
</dbReference>
<dbReference type="InterPro" id="IPR017517">
    <property type="entry name" value="Maleyloyr_isom"/>
</dbReference>
<reference evidence="3" key="1">
    <citation type="submission" date="2023-07" db="EMBL/GenBank/DDBJ databases">
        <title>Genomic Encyclopedia of Type Strains, Phase IV (KMG-IV): sequencing the most valuable type-strain genomes for metagenomic binning, comparative biology and taxonomic classification.</title>
        <authorList>
            <person name="Goeker M."/>
        </authorList>
    </citation>
    <scope>NUCLEOTIDE SEQUENCE</scope>
    <source>
        <strain evidence="3">DSM 21202</strain>
    </source>
</reference>
<dbReference type="AlphaFoldDB" id="A0AAE3VQJ7"/>
<dbReference type="SUPFAM" id="SSF55718">
    <property type="entry name" value="SCP-like"/>
    <property type="match status" value="1"/>
</dbReference>
<evidence type="ECO:0000259" key="1">
    <source>
        <dbReference type="Pfam" id="PF07398"/>
    </source>
</evidence>
<gene>
    <name evidence="3" type="ORF">J2S73_002812</name>
</gene>
<dbReference type="Gene3D" id="3.30.1050.20">
    <property type="match status" value="1"/>
</dbReference>
<keyword evidence="3" id="KW-0413">Isomerase</keyword>
<dbReference type="InterPro" id="IPR034660">
    <property type="entry name" value="DinB/YfiT-like"/>
</dbReference>
<organism evidence="3 4">
    <name type="scientific">Amorphus orientalis</name>
    <dbReference type="NCBI Taxonomy" id="649198"/>
    <lineage>
        <taxon>Bacteria</taxon>
        <taxon>Pseudomonadati</taxon>
        <taxon>Pseudomonadota</taxon>
        <taxon>Alphaproteobacteria</taxon>
        <taxon>Hyphomicrobiales</taxon>
        <taxon>Amorphaceae</taxon>
        <taxon>Amorphus</taxon>
    </lineage>
</organism>
<dbReference type="SUPFAM" id="SSF109854">
    <property type="entry name" value="DinB/YfiT-like putative metalloenzymes"/>
    <property type="match status" value="1"/>
</dbReference>
<dbReference type="GO" id="GO:0046872">
    <property type="term" value="F:metal ion binding"/>
    <property type="evidence" value="ECO:0007669"/>
    <property type="project" value="InterPro"/>
</dbReference>
<accession>A0AAE3VQJ7</accession>
<dbReference type="RefSeq" id="WP_306886179.1">
    <property type="nucleotide sequence ID" value="NZ_JAUSUL010000002.1"/>
</dbReference>
<dbReference type="EMBL" id="JAUSUL010000002">
    <property type="protein sequence ID" value="MDQ0316355.1"/>
    <property type="molecule type" value="Genomic_DNA"/>
</dbReference>
<comment type="caution">
    <text evidence="3">The sequence shown here is derived from an EMBL/GenBank/DDBJ whole genome shotgun (WGS) entry which is preliminary data.</text>
</comment>
<feature type="domain" description="MDMPI C-terminal" evidence="1">
    <location>
        <begin position="179"/>
        <end position="256"/>
    </location>
</feature>
<keyword evidence="4" id="KW-1185">Reference proteome</keyword>
<dbReference type="Pfam" id="PF07398">
    <property type="entry name" value="MDMPI_C"/>
    <property type="match status" value="1"/>
</dbReference>
<evidence type="ECO:0000259" key="2">
    <source>
        <dbReference type="Pfam" id="PF11716"/>
    </source>
</evidence>
<feature type="domain" description="Mycothiol-dependent maleylpyruvate isomerase metal-binding" evidence="2">
    <location>
        <begin position="36"/>
        <end position="171"/>
    </location>
</feature>
<dbReference type="Proteomes" id="UP001229244">
    <property type="component" value="Unassembled WGS sequence"/>
</dbReference>
<dbReference type="EC" id="5.2.1.4" evidence="3"/>
<dbReference type="Pfam" id="PF11716">
    <property type="entry name" value="MDMPI_N"/>
    <property type="match status" value="1"/>
</dbReference>
<dbReference type="InterPro" id="IPR010872">
    <property type="entry name" value="MDMPI_C-term_domain"/>
</dbReference>
<proteinExistence type="predicted"/>
<dbReference type="Gene3D" id="1.20.120.450">
    <property type="entry name" value="dinb family like domain"/>
    <property type="match status" value="1"/>
</dbReference>
<dbReference type="InterPro" id="IPR024344">
    <property type="entry name" value="MDMPI_metal-binding"/>
</dbReference>
<sequence length="259" mass="28361">MSDPEDAARAALRERQGAGARYDAAAAPHADLVWARRGTAYFARKLNELADNELDQPSLVDGWNRRQVAAHVGYHARALSRLVDWARTGVETPMYASEEQHAEEVASGATLPSRALRNLFHHTEVHLNVEWRDLTDQGWDAVVRDDAGRDLPIRRTPFLRAREVWVRAVDLDNGGSFRDFPPEFLDRLRDEIVAGWSASGEGPDLVLAASDRSETVSIGSGAGPTVSGRQADLVRWMTGRGTAGVASSAGELPALPLHR</sequence>
<protein>
    <submittedName>
        <fullName evidence="3">Maleylpyruvate isomerase</fullName>
        <ecNumber evidence="3">5.2.1.4</ecNumber>
    </submittedName>
</protein>
<evidence type="ECO:0000313" key="4">
    <source>
        <dbReference type="Proteomes" id="UP001229244"/>
    </source>
</evidence>
<dbReference type="NCBIfam" id="TIGR03083">
    <property type="entry name" value="maleylpyruvate isomerase family mycothiol-dependent enzyme"/>
    <property type="match status" value="1"/>
</dbReference>